<dbReference type="AlphaFoldDB" id="A0A6C0NYV4"/>
<organism evidence="11 12">
    <name type="scientific">Paenibacillus rhizovicinus</name>
    <dbReference type="NCBI Taxonomy" id="2704463"/>
    <lineage>
        <taxon>Bacteria</taxon>
        <taxon>Bacillati</taxon>
        <taxon>Bacillota</taxon>
        <taxon>Bacilli</taxon>
        <taxon>Bacillales</taxon>
        <taxon>Paenibacillaceae</taxon>
        <taxon>Paenibacillus</taxon>
    </lineage>
</organism>
<dbReference type="SUPFAM" id="SSF53686">
    <property type="entry name" value="Tryptophan synthase beta subunit-like PLP-dependent enzymes"/>
    <property type="match status" value="1"/>
</dbReference>
<evidence type="ECO:0000256" key="7">
    <source>
        <dbReference type="ARBA" id="ARBA00022898"/>
    </source>
</evidence>
<evidence type="ECO:0000256" key="8">
    <source>
        <dbReference type="ARBA" id="ARBA00023192"/>
    </source>
</evidence>
<dbReference type="RefSeq" id="WP_162640232.1">
    <property type="nucleotide sequence ID" value="NZ_CP048286.1"/>
</dbReference>
<dbReference type="CDD" id="cd01561">
    <property type="entry name" value="CBS_like"/>
    <property type="match status" value="1"/>
</dbReference>
<keyword evidence="12" id="KW-1185">Reference proteome</keyword>
<dbReference type="KEGG" id="prz:GZH47_11615"/>
<dbReference type="Pfam" id="PF00291">
    <property type="entry name" value="PALP"/>
    <property type="match status" value="1"/>
</dbReference>
<reference evidence="11 12" key="1">
    <citation type="submission" date="2020-02" db="EMBL/GenBank/DDBJ databases">
        <title>Paenibacillus sp. nov., isolated from rhizosphere soil of tomato.</title>
        <authorList>
            <person name="Weon H.-Y."/>
            <person name="Lee S.A."/>
        </authorList>
    </citation>
    <scope>NUCLEOTIDE SEQUENCE [LARGE SCALE GENOMIC DNA]</scope>
    <source>
        <strain evidence="11 12">14171R-81</strain>
    </source>
</reference>
<dbReference type="FunFam" id="3.40.50.1100:FF:000003">
    <property type="entry name" value="Cystathionine beta-synthase"/>
    <property type="match status" value="1"/>
</dbReference>
<dbReference type="Gene3D" id="3.40.50.1100">
    <property type="match status" value="2"/>
</dbReference>
<keyword evidence="5" id="KW-0028">Amino-acid biosynthesis</keyword>
<protein>
    <recommendedName>
        <fullName evidence="4">cysteine synthase</fullName>
        <ecNumber evidence="4">2.5.1.47</ecNumber>
    </recommendedName>
</protein>
<keyword evidence="8" id="KW-0198">Cysteine biosynthesis</keyword>
<dbReference type="InterPro" id="IPR050214">
    <property type="entry name" value="Cys_Synth/Cystath_Beta-Synth"/>
</dbReference>
<evidence type="ECO:0000256" key="2">
    <source>
        <dbReference type="ARBA" id="ARBA00004962"/>
    </source>
</evidence>
<evidence type="ECO:0000256" key="1">
    <source>
        <dbReference type="ARBA" id="ARBA00001933"/>
    </source>
</evidence>
<evidence type="ECO:0000259" key="10">
    <source>
        <dbReference type="Pfam" id="PF00291"/>
    </source>
</evidence>
<dbReference type="PANTHER" id="PTHR10314">
    <property type="entry name" value="CYSTATHIONINE BETA-SYNTHASE"/>
    <property type="match status" value="1"/>
</dbReference>
<dbReference type="Proteomes" id="UP000479114">
    <property type="component" value="Chromosome"/>
</dbReference>
<dbReference type="EC" id="2.5.1.47" evidence="4"/>
<comment type="cofactor">
    <cofactor evidence="1">
        <name>pyridoxal 5'-phosphate</name>
        <dbReference type="ChEBI" id="CHEBI:597326"/>
    </cofactor>
</comment>
<proteinExistence type="inferred from homology"/>
<comment type="pathway">
    <text evidence="2">Amino-acid biosynthesis; L-cysteine biosynthesis; L-cysteine from L-serine: step 2/2.</text>
</comment>
<dbReference type="InterPro" id="IPR036052">
    <property type="entry name" value="TrpB-like_PALP_sf"/>
</dbReference>
<evidence type="ECO:0000256" key="9">
    <source>
        <dbReference type="ARBA" id="ARBA00047931"/>
    </source>
</evidence>
<evidence type="ECO:0000256" key="5">
    <source>
        <dbReference type="ARBA" id="ARBA00022605"/>
    </source>
</evidence>
<comment type="catalytic activity">
    <reaction evidence="9">
        <text>O-acetyl-L-serine + hydrogen sulfide = L-cysteine + acetate</text>
        <dbReference type="Rhea" id="RHEA:14829"/>
        <dbReference type="ChEBI" id="CHEBI:29919"/>
        <dbReference type="ChEBI" id="CHEBI:30089"/>
        <dbReference type="ChEBI" id="CHEBI:35235"/>
        <dbReference type="ChEBI" id="CHEBI:58340"/>
        <dbReference type="EC" id="2.5.1.47"/>
    </reaction>
</comment>
<evidence type="ECO:0000256" key="3">
    <source>
        <dbReference type="ARBA" id="ARBA00007103"/>
    </source>
</evidence>
<evidence type="ECO:0000256" key="6">
    <source>
        <dbReference type="ARBA" id="ARBA00022679"/>
    </source>
</evidence>
<feature type="domain" description="Tryptophan synthase beta chain-like PALP" evidence="10">
    <location>
        <begin position="14"/>
        <end position="308"/>
    </location>
</feature>
<dbReference type="FunFam" id="3.40.50.1100:FF:000006">
    <property type="entry name" value="Cysteine synthase"/>
    <property type="match status" value="1"/>
</dbReference>
<evidence type="ECO:0000313" key="12">
    <source>
        <dbReference type="Proteomes" id="UP000479114"/>
    </source>
</evidence>
<keyword evidence="7" id="KW-0663">Pyridoxal phosphate</keyword>
<evidence type="ECO:0000313" key="11">
    <source>
        <dbReference type="EMBL" id="QHW31424.1"/>
    </source>
</evidence>
<sequence length="321" mass="34594">MSDQRQQLLSGVHQAIGHTPMVHLSRITAGLDGAIYAKLEYLNPGFSKKDRIALQIIEEAEQDGSLQPGQPVVELTSGNTGTGLAIVCAVKGYPFIAVMSKGNSYERARMMRALGAEVVLVDQAPGPVPGQVSGESLALVEAEAQRLVREQGAFRADQFERLGNTHAHEHHTAMEIWAQTKGEIDVFVDFAGSGGTFAGCAKALKRCNPAIRCYVVEPESAPYLAGQPVTNPNHRIQGGGYSMKLPLLDREDVTDYLTVSDEEAIAAARELARKEGIFAGFSSGANIAAAMRLLRERERGARIALTINDSGLKYLSTDLFD</sequence>
<evidence type="ECO:0000256" key="4">
    <source>
        <dbReference type="ARBA" id="ARBA00012681"/>
    </source>
</evidence>
<dbReference type="EMBL" id="CP048286">
    <property type="protein sequence ID" value="QHW31424.1"/>
    <property type="molecule type" value="Genomic_DNA"/>
</dbReference>
<name>A0A6C0NYV4_9BACL</name>
<accession>A0A6C0NYV4</accession>
<dbReference type="GO" id="GO:0004124">
    <property type="term" value="F:cysteine synthase activity"/>
    <property type="evidence" value="ECO:0007669"/>
    <property type="project" value="UniProtKB-EC"/>
</dbReference>
<comment type="similarity">
    <text evidence="3">Belongs to the cysteine synthase/cystathionine beta-synthase family.</text>
</comment>
<dbReference type="InterPro" id="IPR001926">
    <property type="entry name" value="TrpB-like_PALP"/>
</dbReference>
<keyword evidence="6" id="KW-0808">Transferase</keyword>
<gene>
    <name evidence="11" type="ORF">GZH47_11615</name>
</gene>